<accession>A0A454Y3S8</accession>
<protein>
    <submittedName>
        <fullName evidence="2">Unnamed product</fullName>
    </submittedName>
</protein>
<accession>A0A090M5X2</accession>
<dbReference type="Proteomes" id="UP000009170">
    <property type="component" value="Unassembled WGS sequence"/>
</dbReference>
<dbReference type="EMBL" id="KZ155783">
    <property type="protein sequence ID" value="OUS46560.1"/>
    <property type="molecule type" value="Genomic_DNA"/>
</dbReference>
<evidence type="ECO:0000256" key="1">
    <source>
        <dbReference type="SAM" id="Coils"/>
    </source>
</evidence>
<name>A0A090M5X2_OSTTA</name>
<feature type="coiled-coil region" evidence="1">
    <location>
        <begin position="176"/>
        <end position="203"/>
    </location>
</feature>
<evidence type="ECO:0000313" key="4">
    <source>
        <dbReference type="Proteomes" id="UP000009170"/>
    </source>
</evidence>
<accession>A0A1Y5IAF1</accession>
<evidence type="ECO:0000313" key="2">
    <source>
        <dbReference type="EMBL" id="CEF99645.1"/>
    </source>
</evidence>
<gene>
    <name evidence="3" type="ORF">BE221DRAFT_192050</name>
    <name evidence="2" type="ORF">OT_ostta11g01800</name>
</gene>
<reference evidence="3" key="3">
    <citation type="submission" date="2017-04" db="EMBL/GenBank/DDBJ databases">
        <title>Population genomics of picophytoplankton unveils novel chromosome hypervariability.</title>
        <authorList>
            <consortium name="DOE Joint Genome Institute"/>
            <person name="Blanc-Mathieu R."/>
            <person name="Krasovec M."/>
            <person name="Hebrard M."/>
            <person name="Yau S."/>
            <person name="Desgranges E."/>
            <person name="Martin J."/>
            <person name="Schackwitz W."/>
            <person name="Kuo A."/>
            <person name="Salin G."/>
            <person name="Donnadieu C."/>
            <person name="Desdevises Y."/>
            <person name="Sanchez-Ferandin S."/>
            <person name="Moreau H."/>
            <person name="Rivals E."/>
            <person name="Grigoriev I.V."/>
            <person name="Grimsley N."/>
            <person name="Eyre-Walker A."/>
            <person name="Piganeau G."/>
        </authorList>
    </citation>
    <scope>NUCLEOTIDE SEQUENCE [LARGE SCALE GENOMIC DNA]</scope>
    <source>
        <strain evidence="3">RCC 1115</strain>
    </source>
</reference>
<sequence>MTDAVAHASPAWRTYSLNPSLQPDWMNGTAEVEAVKTAEDDLERSYKSKPFFKEPVYEEFARGRDEYDKPTPDGLEEFKRLLRASYLYKVECIDEDIRVLEAQLQDENISETRRSVIPQHIEDTRAKLKEADSSLNALCADVDAVIADLRGLSDKIAGIKEHASEKLQQHKRKRTGASLERNLEELSDALRCYEAKKEQARLTLTDRRNYGSCSSQYVLHSRRGVEQINFVVHPVGVIGCDGSNLSVGGRVSIDAHDQFTVPNWQPEWGPEKQFCACKSFQEWYKVDAQDLLYSALRGVEGALKVLSGSGDDTSSLRRRLGDAYLDEASTGQ</sequence>
<keyword evidence="4" id="KW-1185">Reference proteome</keyword>
<reference evidence="2" key="2">
    <citation type="journal article" date="2014" name="BMC Genomics">
        <title>An improved genome of the model marine alga Ostreococcus tauri unfolds by assessing Illumina de novo assemblies.</title>
        <authorList>
            <person name="Blanc-Mathieu R."/>
            <person name="Verhelst B."/>
            <person name="Derelle E."/>
            <person name="Rombauts S."/>
            <person name="Bouget F.Y."/>
            <person name="Carre I."/>
            <person name="Chateau A."/>
            <person name="Eyre-Walker A."/>
            <person name="Grimsley N."/>
            <person name="Moreau H."/>
            <person name="Piegu B."/>
            <person name="Rivals E."/>
            <person name="Schackwitz W."/>
            <person name="Van de Peer Y."/>
            <person name="Piganeau G."/>
        </authorList>
    </citation>
    <scope>NUCLEOTIDE SEQUENCE</scope>
    <source>
        <strain evidence="2">RCC4221</strain>
    </source>
</reference>
<keyword evidence="1" id="KW-0175">Coiled coil</keyword>
<organism evidence="2 4">
    <name type="scientific">Ostreococcus tauri</name>
    <name type="common">Marine green alga</name>
    <dbReference type="NCBI Taxonomy" id="70448"/>
    <lineage>
        <taxon>Eukaryota</taxon>
        <taxon>Viridiplantae</taxon>
        <taxon>Chlorophyta</taxon>
        <taxon>Mamiellophyceae</taxon>
        <taxon>Mamiellales</taxon>
        <taxon>Bathycoccaceae</taxon>
        <taxon>Ostreococcus</taxon>
    </lineage>
</organism>
<proteinExistence type="predicted"/>
<dbReference type="OrthoDB" id="10300651at2759"/>
<dbReference type="AlphaFoldDB" id="A0A090M5X2"/>
<dbReference type="EMBL" id="CAID01000011">
    <property type="protein sequence ID" value="CEF99645.1"/>
    <property type="molecule type" value="Genomic_DNA"/>
</dbReference>
<reference evidence="2 4" key="1">
    <citation type="journal article" date="2006" name="Proc. Natl. Acad. Sci. U.S.A.">
        <title>Genome analysis of the smallest free-living eukaryote Ostreococcus tauri unveils many unique features.</title>
        <authorList>
            <person name="Derelle E."/>
            <person name="Ferraz C."/>
            <person name="Rombauts S."/>
            <person name="Rouze P."/>
            <person name="Worden A.Z."/>
            <person name="Robbens S."/>
            <person name="Partensky F."/>
            <person name="Degroeve S."/>
            <person name="Echeynie S."/>
            <person name="Cooke R."/>
            <person name="Saeys Y."/>
            <person name="Wuyts J."/>
            <person name="Jabbari K."/>
            <person name="Bowler C."/>
            <person name="Panaud O."/>
            <person name="Piegu B."/>
            <person name="Ball S.G."/>
            <person name="Ral J.-P."/>
            <person name="Bouget F.-Y."/>
            <person name="Piganeau G."/>
            <person name="De Baets B."/>
            <person name="Picard A."/>
            <person name="Delseny M."/>
            <person name="Demaille J."/>
            <person name="Van de Peer Y."/>
            <person name="Moreau H."/>
        </authorList>
    </citation>
    <scope>NUCLEOTIDE SEQUENCE [LARGE SCALE GENOMIC DNA]</scope>
    <source>
        <strain evidence="2 4">OTTH0595</strain>
    </source>
</reference>
<evidence type="ECO:0000313" key="3">
    <source>
        <dbReference type="EMBL" id="OUS46560.1"/>
    </source>
</evidence>
<dbReference type="Proteomes" id="UP000195557">
    <property type="component" value="Unassembled WGS sequence"/>
</dbReference>
<dbReference type="InParanoid" id="A0A090M5X2"/>